<name>A0A239WUJ5_9ACTN</name>
<proteinExistence type="predicted"/>
<accession>A0A239WUJ5</accession>
<feature type="region of interest" description="Disordered" evidence="1">
    <location>
        <begin position="104"/>
        <end position="130"/>
    </location>
</feature>
<dbReference type="EMBL" id="LT906441">
    <property type="protein sequence ID" value="SNV37836.1"/>
    <property type="molecule type" value="Genomic_DNA"/>
</dbReference>
<evidence type="ECO:0000313" key="3">
    <source>
        <dbReference type="EMBL" id="SNV37836.1"/>
    </source>
</evidence>
<dbReference type="SUPFAM" id="SSF47240">
    <property type="entry name" value="Ferritin-like"/>
    <property type="match status" value="1"/>
</dbReference>
<evidence type="ECO:0000256" key="1">
    <source>
        <dbReference type="SAM" id="MobiDB-lite"/>
    </source>
</evidence>
<reference evidence="3 4" key="1">
    <citation type="submission" date="2017-06" db="EMBL/GenBank/DDBJ databases">
        <authorList>
            <consortium name="Pathogen Informatics"/>
        </authorList>
    </citation>
    <scope>NUCLEOTIDE SEQUENCE [LARGE SCALE GENOMIC DNA]</scope>
    <source>
        <strain evidence="3 4">NCTC11865</strain>
    </source>
</reference>
<feature type="region of interest" description="Disordered" evidence="1">
    <location>
        <begin position="27"/>
        <end position="48"/>
    </location>
</feature>
<feature type="signal peptide" evidence="2">
    <location>
        <begin position="1"/>
        <end position="22"/>
    </location>
</feature>
<feature type="compositionally biased region" description="Low complexity" evidence="1">
    <location>
        <begin position="105"/>
        <end position="122"/>
    </location>
</feature>
<dbReference type="PROSITE" id="PS51257">
    <property type="entry name" value="PROKAR_LIPOPROTEIN"/>
    <property type="match status" value="1"/>
</dbReference>
<dbReference type="RefSeq" id="WP_021105600.1">
    <property type="nucleotide sequence ID" value="NZ_LT906441.1"/>
</dbReference>
<feature type="chain" id="PRO_5038966829" description="DUF4439 domain-containing protein" evidence="2">
    <location>
        <begin position="23"/>
        <end position="322"/>
    </location>
</feature>
<dbReference type="Gene3D" id="1.20.1260.10">
    <property type="match status" value="1"/>
</dbReference>
<dbReference type="InterPro" id="IPR012347">
    <property type="entry name" value="Ferritin-like"/>
</dbReference>
<organism evidence="3 4">
    <name type="scientific">Cutibacterium granulosum</name>
    <dbReference type="NCBI Taxonomy" id="33011"/>
    <lineage>
        <taxon>Bacteria</taxon>
        <taxon>Bacillati</taxon>
        <taxon>Actinomycetota</taxon>
        <taxon>Actinomycetes</taxon>
        <taxon>Propionibacteriales</taxon>
        <taxon>Propionibacteriaceae</taxon>
        <taxon>Cutibacterium</taxon>
    </lineage>
</organism>
<dbReference type="AlphaFoldDB" id="A0A239WUJ5"/>
<dbReference type="KEGG" id="cgrn:4412665_01590"/>
<gene>
    <name evidence="3" type="ORF">SAMEA4412665_01590</name>
</gene>
<protein>
    <recommendedName>
        <fullName evidence="5">DUF4439 domain-containing protein</fullName>
    </recommendedName>
</protein>
<evidence type="ECO:0008006" key="5">
    <source>
        <dbReference type="Google" id="ProtNLM"/>
    </source>
</evidence>
<evidence type="ECO:0000313" key="4">
    <source>
        <dbReference type="Proteomes" id="UP000215332"/>
    </source>
</evidence>
<sequence length="322" mass="34209">MGLWSRRQVIGTALGMSALALAGCAPDPKARKHRGEKEAPGGRQLTPQVRNDLSAGAHKENQLADLATAVAGADAANRAKLNALAAAHRRHAAVLGADDPFDAQAATKASSTPAKASSSPTPDESPTLDSLRRTRRETAAWYRTHAVSADDPSLALLWASLSVFAGNSSTAPAARLDDIWLVQIDEEPVVDAQQVLLSHINAMLGGLEWGLGQTTDATLHEWGSQRREQLRTLRTSIHEQVRDASATPTPFNPAYSMPGRPANPAATRAMWAQLQENVISAAGRVTAATQSRKRADAVKLMADELTHLGELGAATPTWPGWV</sequence>
<keyword evidence="2" id="KW-0732">Signal</keyword>
<dbReference type="InterPro" id="IPR009078">
    <property type="entry name" value="Ferritin-like_SF"/>
</dbReference>
<evidence type="ECO:0000256" key="2">
    <source>
        <dbReference type="SAM" id="SignalP"/>
    </source>
</evidence>
<dbReference type="Proteomes" id="UP000215332">
    <property type="component" value="Chromosome 1"/>
</dbReference>